<evidence type="ECO:0000256" key="1">
    <source>
        <dbReference type="SAM" id="Phobius"/>
    </source>
</evidence>
<proteinExistence type="predicted"/>
<dbReference type="OrthoDB" id="2363114at2"/>
<organism evidence="2 3">
    <name type="scientific">Lacticaseibacillus brantae DSM 23927</name>
    <dbReference type="NCBI Taxonomy" id="1423727"/>
    <lineage>
        <taxon>Bacteria</taxon>
        <taxon>Bacillati</taxon>
        <taxon>Bacillota</taxon>
        <taxon>Bacilli</taxon>
        <taxon>Lactobacillales</taxon>
        <taxon>Lactobacillaceae</taxon>
        <taxon>Lacticaseibacillus</taxon>
    </lineage>
</organism>
<sequence>MPMKKRGLFIMSLGFMIIAFSPVGQQMRTNWPLLLVGLVVVIIGVYEYIMDKRAYNQKKDQKENQS</sequence>
<dbReference type="Proteomes" id="UP000051672">
    <property type="component" value="Unassembled WGS sequence"/>
</dbReference>
<feature type="transmembrane region" description="Helical" evidence="1">
    <location>
        <begin position="31"/>
        <end position="49"/>
    </location>
</feature>
<evidence type="ECO:0000313" key="3">
    <source>
        <dbReference type="Proteomes" id="UP000051672"/>
    </source>
</evidence>
<keyword evidence="1" id="KW-1133">Transmembrane helix</keyword>
<dbReference type="AlphaFoldDB" id="A0A0R2B1X4"/>
<name>A0A0R2B1X4_9LACO</name>
<keyword evidence="1" id="KW-0472">Membrane</keyword>
<accession>A0A0R2B1X4</accession>
<gene>
    <name evidence="2" type="ORF">FC34_GL000787</name>
</gene>
<dbReference type="STRING" id="1423727.FC34_GL000787"/>
<dbReference type="EMBL" id="AYZQ01000001">
    <property type="protein sequence ID" value="KRM73066.1"/>
    <property type="molecule type" value="Genomic_DNA"/>
</dbReference>
<evidence type="ECO:0000313" key="2">
    <source>
        <dbReference type="EMBL" id="KRM73066.1"/>
    </source>
</evidence>
<keyword evidence="1" id="KW-0812">Transmembrane</keyword>
<comment type="caution">
    <text evidence="2">The sequence shown here is derived from an EMBL/GenBank/DDBJ whole genome shotgun (WGS) entry which is preliminary data.</text>
</comment>
<feature type="transmembrane region" description="Helical" evidence="1">
    <location>
        <begin position="7"/>
        <end position="25"/>
    </location>
</feature>
<dbReference type="RefSeq" id="WP_057894067.1">
    <property type="nucleotide sequence ID" value="NZ_AYZQ01000001.1"/>
</dbReference>
<keyword evidence="3" id="KW-1185">Reference proteome</keyword>
<dbReference type="PATRIC" id="fig|1423727.3.peg.794"/>
<reference evidence="2 3" key="1">
    <citation type="journal article" date="2015" name="Genome Announc.">
        <title>Expanding the biotechnology potential of lactobacilli through comparative genomics of 213 strains and associated genera.</title>
        <authorList>
            <person name="Sun Z."/>
            <person name="Harris H.M."/>
            <person name="McCann A."/>
            <person name="Guo C."/>
            <person name="Argimon S."/>
            <person name="Zhang W."/>
            <person name="Yang X."/>
            <person name="Jeffery I.B."/>
            <person name="Cooney J.C."/>
            <person name="Kagawa T.F."/>
            <person name="Liu W."/>
            <person name="Song Y."/>
            <person name="Salvetti E."/>
            <person name="Wrobel A."/>
            <person name="Rasinkangas P."/>
            <person name="Parkhill J."/>
            <person name="Rea M.C."/>
            <person name="O'Sullivan O."/>
            <person name="Ritari J."/>
            <person name="Douillard F.P."/>
            <person name="Paul Ross R."/>
            <person name="Yang R."/>
            <person name="Briner A.E."/>
            <person name="Felis G.E."/>
            <person name="de Vos W.M."/>
            <person name="Barrangou R."/>
            <person name="Klaenhammer T.R."/>
            <person name="Caufield P.W."/>
            <person name="Cui Y."/>
            <person name="Zhang H."/>
            <person name="O'Toole P.W."/>
        </authorList>
    </citation>
    <scope>NUCLEOTIDE SEQUENCE [LARGE SCALE GENOMIC DNA]</scope>
    <source>
        <strain evidence="2 3">DSM 23927</strain>
    </source>
</reference>
<protein>
    <submittedName>
        <fullName evidence="2">Uncharacterized protein</fullName>
    </submittedName>
</protein>